<sequence>MGASQSKPDQDSDKIFYNETPIQFSHDLVNHLSDNLDSPDIPPQRQSSLDDHVRQRIQAELARLHEEEEAVQVQIENALARENLDRERGKSEATDTVDENAMSSAVLLGDMEQIKGNIDRFQTRHDLVELPLLQATSDAVAACYRANSTTTLDCWKQVSEFRNAVHQVEQVTYFA</sequence>
<protein>
    <submittedName>
        <fullName evidence="3">Uncharacterized protein</fullName>
    </submittedName>
</protein>
<accession>A0A4Y9YW82</accession>
<organism evidence="3 4">
    <name type="scientific">Dentipellis fragilis</name>
    <dbReference type="NCBI Taxonomy" id="205917"/>
    <lineage>
        <taxon>Eukaryota</taxon>
        <taxon>Fungi</taxon>
        <taxon>Dikarya</taxon>
        <taxon>Basidiomycota</taxon>
        <taxon>Agaricomycotina</taxon>
        <taxon>Agaricomycetes</taxon>
        <taxon>Russulales</taxon>
        <taxon>Hericiaceae</taxon>
        <taxon>Dentipellis</taxon>
    </lineage>
</organism>
<name>A0A4Y9YW82_9AGAM</name>
<gene>
    <name evidence="3" type="ORF">EVG20_g5245</name>
</gene>
<reference evidence="3 4" key="1">
    <citation type="submission" date="2019-02" db="EMBL/GenBank/DDBJ databases">
        <title>Genome sequencing of the rare red list fungi Dentipellis fragilis.</title>
        <authorList>
            <person name="Buettner E."/>
            <person name="Kellner H."/>
        </authorList>
    </citation>
    <scope>NUCLEOTIDE SEQUENCE [LARGE SCALE GENOMIC DNA]</scope>
    <source>
        <strain evidence="3 4">DSM 105465</strain>
    </source>
</reference>
<dbReference type="OrthoDB" id="5544375at2759"/>
<evidence type="ECO:0000256" key="1">
    <source>
        <dbReference type="SAM" id="Coils"/>
    </source>
</evidence>
<dbReference type="STRING" id="205917.A0A4Y9YW82"/>
<feature type="region of interest" description="Disordered" evidence="2">
    <location>
        <begin position="31"/>
        <end position="52"/>
    </location>
</feature>
<keyword evidence="4" id="KW-1185">Reference proteome</keyword>
<feature type="coiled-coil region" evidence="1">
    <location>
        <begin position="54"/>
        <end position="81"/>
    </location>
</feature>
<dbReference type="Proteomes" id="UP000298327">
    <property type="component" value="Unassembled WGS sequence"/>
</dbReference>
<evidence type="ECO:0000313" key="4">
    <source>
        <dbReference type="Proteomes" id="UP000298327"/>
    </source>
</evidence>
<comment type="caution">
    <text evidence="3">The sequence shown here is derived from an EMBL/GenBank/DDBJ whole genome shotgun (WGS) entry which is preliminary data.</text>
</comment>
<proteinExistence type="predicted"/>
<dbReference type="EMBL" id="SEOQ01000302">
    <property type="protein sequence ID" value="TFY65851.1"/>
    <property type="molecule type" value="Genomic_DNA"/>
</dbReference>
<keyword evidence="1" id="KW-0175">Coiled coil</keyword>
<dbReference type="InterPro" id="IPR012471">
    <property type="entry name" value="DUF1690"/>
</dbReference>
<evidence type="ECO:0000256" key="2">
    <source>
        <dbReference type="SAM" id="MobiDB-lite"/>
    </source>
</evidence>
<dbReference type="Pfam" id="PF07956">
    <property type="entry name" value="DUF1690"/>
    <property type="match status" value="1"/>
</dbReference>
<dbReference type="AlphaFoldDB" id="A0A4Y9YW82"/>
<evidence type="ECO:0000313" key="3">
    <source>
        <dbReference type="EMBL" id="TFY65851.1"/>
    </source>
</evidence>